<dbReference type="PANTHER" id="PTHR36920:SF1">
    <property type="entry name" value="OUTER MEMBRANE PROTEIN W"/>
    <property type="match status" value="1"/>
</dbReference>
<protein>
    <submittedName>
        <fullName evidence="2">Outer membrane protein</fullName>
    </submittedName>
</protein>
<comment type="caution">
    <text evidence="2">The sequence shown here is derived from an EMBL/GenBank/DDBJ whole genome shotgun (WGS) entry which is preliminary data.</text>
</comment>
<evidence type="ECO:0000313" key="2">
    <source>
        <dbReference type="EMBL" id="RZU47108.1"/>
    </source>
</evidence>
<accession>A0A4Q7Z9C8</accession>
<dbReference type="OrthoDB" id="9807574at2"/>
<dbReference type="AlphaFoldDB" id="A0A4Q7Z9C8"/>
<proteinExistence type="predicted"/>
<dbReference type="GO" id="GO:0019867">
    <property type="term" value="C:outer membrane"/>
    <property type="evidence" value="ECO:0007669"/>
    <property type="project" value="InterPro"/>
</dbReference>
<dbReference type="GO" id="GO:0055085">
    <property type="term" value="P:transmembrane transport"/>
    <property type="evidence" value="ECO:0007669"/>
    <property type="project" value="TreeGrafter"/>
</dbReference>
<dbReference type="Gene3D" id="2.40.160.20">
    <property type="match status" value="1"/>
</dbReference>
<keyword evidence="1" id="KW-0732">Signal</keyword>
<feature type="signal peptide" evidence="1">
    <location>
        <begin position="1"/>
        <end position="22"/>
    </location>
</feature>
<evidence type="ECO:0000313" key="3">
    <source>
        <dbReference type="Proteomes" id="UP000292423"/>
    </source>
</evidence>
<dbReference type="Proteomes" id="UP000292423">
    <property type="component" value="Unassembled WGS sequence"/>
</dbReference>
<feature type="chain" id="PRO_5020714214" evidence="1">
    <location>
        <begin position="23"/>
        <end position="203"/>
    </location>
</feature>
<organism evidence="2 3">
    <name type="scientific">Fluviicoccus keumensis</name>
    <dbReference type="NCBI Taxonomy" id="1435465"/>
    <lineage>
        <taxon>Bacteria</taxon>
        <taxon>Pseudomonadati</taxon>
        <taxon>Pseudomonadota</taxon>
        <taxon>Gammaproteobacteria</taxon>
        <taxon>Moraxellales</taxon>
        <taxon>Moraxellaceae</taxon>
        <taxon>Fluviicoccus</taxon>
    </lineage>
</organism>
<dbReference type="InterPro" id="IPR011250">
    <property type="entry name" value="OMP/PagP_B-barrel"/>
</dbReference>
<reference evidence="2 3" key="1">
    <citation type="submission" date="2019-02" db="EMBL/GenBank/DDBJ databases">
        <title>Genomic Encyclopedia of Type Strains, Phase IV (KMG-IV): sequencing the most valuable type-strain genomes for metagenomic binning, comparative biology and taxonomic classification.</title>
        <authorList>
            <person name="Goeker M."/>
        </authorList>
    </citation>
    <scope>NUCLEOTIDE SEQUENCE [LARGE SCALE GENOMIC DNA]</scope>
    <source>
        <strain evidence="2 3">DSM 105135</strain>
    </source>
</reference>
<dbReference type="RefSeq" id="WP_130412317.1">
    <property type="nucleotide sequence ID" value="NZ_SHKX01000011.1"/>
</dbReference>
<dbReference type="InterPro" id="IPR005618">
    <property type="entry name" value="OMPW"/>
</dbReference>
<dbReference type="Pfam" id="PF03922">
    <property type="entry name" value="OmpW"/>
    <property type="match status" value="1"/>
</dbReference>
<gene>
    <name evidence="2" type="ORF">EV700_1499</name>
</gene>
<sequence>MRALPLVVALGLVAGFSNVAVAGDSPWTVKVGVSQIKPKSDGGLLAGVEVSKEVNLTPAIEYKFTPNIVGEVLLALPFTHDVTLNGAKVGEFKHLPPTFTAKYLFTPDAAFSPYVGLGLNYTKTWGEDTTGALAGKSLSVGDSFGLAATAGAEYRLPNSPWGVALDIRYIKIKADVDLNGAPLGSGSIKVDPLVVGLSAAYHY</sequence>
<dbReference type="PANTHER" id="PTHR36920">
    <property type="match status" value="1"/>
</dbReference>
<evidence type="ECO:0000256" key="1">
    <source>
        <dbReference type="SAM" id="SignalP"/>
    </source>
</evidence>
<dbReference type="SUPFAM" id="SSF56925">
    <property type="entry name" value="OMPA-like"/>
    <property type="match status" value="1"/>
</dbReference>
<keyword evidence="3" id="KW-1185">Reference proteome</keyword>
<dbReference type="EMBL" id="SHKX01000011">
    <property type="protein sequence ID" value="RZU47108.1"/>
    <property type="molecule type" value="Genomic_DNA"/>
</dbReference>
<name>A0A4Q7Z9C8_9GAMM</name>